<evidence type="ECO:0000259" key="2">
    <source>
        <dbReference type="Pfam" id="PF00296"/>
    </source>
</evidence>
<dbReference type="Pfam" id="PF00296">
    <property type="entry name" value="Bac_luciferase"/>
    <property type="match status" value="1"/>
</dbReference>
<keyword evidence="4" id="KW-1185">Reference proteome</keyword>
<dbReference type="GO" id="GO:0016705">
    <property type="term" value="F:oxidoreductase activity, acting on paired donors, with incorporation or reduction of molecular oxygen"/>
    <property type="evidence" value="ECO:0007669"/>
    <property type="project" value="InterPro"/>
</dbReference>
<accession>A0A6I3KS54</accession>
<gene>
    <name evidence="3" type="ORF">GLP40_01105</name>
</gene>
<proteinExistence type="predicted"/>
<protein>
    <submittedName>
        <fullName evidence="3">LLM class flavin-dependent oxidoreductase</fullName>
    </submittedName>
</protein>
<dbReference type="PANTHER" id="PTHR43244">
    <property type="match status" value="1"/>
</dbReference>
<dbReference type="InterPro" id="IPR011251">
    <property type="entry name" value="Luciferase-like_dom"/>
</dbReference>
<dbReference type="InterPro" id="IPR036661">
    <property type="entry name" value="Luciferase-like_sf"/>
</dbReference>
<dbReference type="SUPFAM" id="SSF51679">
    <property type="entry name" value="Bacterial luciferase-like"/>
    <property type="match status" value="1"/>
</dbReference>
<reference evidence="3 4" key="1">
    <citation type="submission" date="2019-11" db="EMBL/GenBank/DDBJ databases">
        <title>Nocardia sp. nov. CT2-14 isolated from soil.</title>
        <authorList>
            <person name="Kanchanasin P."/>
            <person name="Tanasupawat S."/>
            <person name="Yuki M."/>
            <person name="Kudo T."/>
        </authorList>
    </citation>
    <scope>NUCLEOTIDE SEQUENCE [LARGE SCALE GENOMIC DNA]</scope>
    <source>
        <strain evidence="3 4">CT2-14</strain>
    </source>
</reference>
<evidence type="ECO:0000313" key="4">
    <source>
        <dbReference type="Proteomes" id="UP000432464"/>
    </source>
</evidence>
<dbReference type="EMBL" id="WMBB01000001">
    <property type="protein sequence ID" value="MTE11390.1"/>
    <property type="molecule type" value="Genomic_DNA"/>
</dbReference>
<dbReference type="RefSeq" id="WP_154785918.1">
    <property type="nucleotide sequence ID" value="NZ_WMBB01000001.1"/>
</dbReference>
<dbReference type="CDD" id="cd01097">
    <property type="entry name" value="Tetrahydromethanopterin_reductase"/>
    <property type="match status" value="1"/>
</dbReference>
<evidence type="ECO:0000256" key="1">
    <source>
        <dbReference type="ARBA" id="ARBA00023002"/>
    </source>
</evidence>
<dbReference type="AlphaFoldDB" id="A0A6I3KS54"/>
<comment type="caution">
    <text evidence="3">The sequence shown here is derived from an EMBL/GenBank/DDBJ whole genome shotgun (WGS) entry which is preliminary data.</text>
</comment>
<dbReference type="Proteomes" id="UP000432464">
    <property type="component" value="Unassembled WGS sequence"/>
</dbReference>
<keyword evidence="1" id="KW-0560">Oxidoreductase</keyword>
<dbReference type="Gene3D" id="3.20.20.30">
    <property type="entry name" value="Luciferase-like domain"/>
    <property type="match status" value="1"/>
</dbReference>
<name>A0A6I3KS54_9NOCA</name>
<sequence>MADYGHELRFGIFVPPVAARGRALLRLVRQADQSGLEVLAVQDHPYQPAFLDTWTLLSYLAGVTRNLTLMPAVANLPLRPPSVLARSAASLDLLSGGRVELGLGAGAFWDAIEAMGGARRSPGQALTALREAVAVIRALWGEGERSSLEGEFYPLRGAKPGPRPAHPIGIWLGVYGPRALRLTGELADGWLGSFGYAPPRNLPALMAAIDTGARAAGRVPALIRRAYVIDPTMTPGQLTEVALVHGLSEFLLPVDPEGERATHHFATEMVPAVRAAVASARAGYPPPQPSSV</sequence>
<evidence type="ECO:0000313" key="3">
    <source>
        <dbReference type="EMBL" id="MTE11390.1"/>
    </source>
</evidence>
<organism evidence="3 4">
    <name type="scientific">Nocardia aurantiaca</name>
    <dbReference type="NCBI Taxonomy" id="2675850"/>
    <lineage>
        <taxon>Bacteria</taxon>
        <taxon>Bacillati</taxon>
        <taxon>Actinomycetota</taxon>
        <taxon>Actinomycetes</taxon>
        <taxon>Mycobacteriales</taxon>
        <taxon>Nocardiaceae</taxon>
        <taxon>Nocardia</taxon>
    </lineage>
</organism>
<dbReference type="InterPro" id="IPR050564">
    <property type="entry name" value="F420-G6PD/mer"/>
</dbReference>
<dbReference type="PANTHER" id="PTHR43244:SF1">
    <property type="entry name" value="5,10-METHYLENETETRAHYDROMETHANOPTERIN REDUCTASE"/>
    <property type="match status" value="1"/>
</dbReference>
<feature type="domain" description="Luciferase-like" evidence="2">
    <location>
        <begin position="9"/>
        <end position="226"/>
    </location>
</feature>